<keyword evidence="1" id="KW-0812">Transmembrane</keyword>
<dbReference type="EMBL" id="SNRW01000805">
    <property type="protein sequence ID" value="KAA6399184.1"/>
    <property type="molecule type" value="Genomic_DNA"/>
</dbReference>
<organism evidence="2 3">
    <name type="scientific">Streblomastix strix</name>
    <dbReference type="NCBI Taxonomy" id="222440"/>
    <lineage>
        <taxon>Eukaryota</taxon>
        <taxon>Metamonada</taxon>
        <taxon>Preaxostyla</taxon>
        <taxon>Oxymonadida</taxon>
        <taxon>Streblomastigidae</taxon>
        <taxon>Streblomastix</taxon>
    </lineage>
</organism>
<reference evidence="2 3" key="1">
    <citation type="submission" date="2019-03" db="EMBL/GenBank/DDBJ databases">
        <title>Single cell metagenomics reveals metabolic interactions within the superorganism composed of flagellate Streblomastix strix and complex community of Bacteroidetes bacteria on its surface.</title>
        <authorList>
            <person name="Treitli S.C."/>
            <person name="Kolisko M."/>
            <person name="Husnik F."/>
            <person name="Keeling P."/>
            <person name="Hampl V."/>
        </authorList>
    </citation>
    <scope>NUCLEOTIDE SEQUENCE [LARGE SCALE GENOMIC DNA]</scope>
    <source>
        <strain evidence="2">ST1C</strain>
    </source>
</reference>
<proteinExistence type="predicted"/>
<protein>
    <submittedName>
        <fullName evidence="2">Uncharacterized protein</fullName>
    </submittedName>
</protein>
<evidence type="ECO:0000256" key="1">
    <source>
        <dbReference type="SAM" id="Phobius"/>
    </source>
</evidence>
<gene>
    <name evidence="2" type="ORF">EZS28_005291</name>
</gene>
<dbReference type="AlphaFoldDB" id="A0A5J4WVZ8"/>
<accession>A0A5J4WVZ8</accession>
<evidence type="ECO:0000313" key="3">
    <source>
        <dbReference type="Proteomes" id="UP000324800"/>
    </source>
</evidence>
<evidence type="ECO:0000313" key="2">
    <source>
        <dbReference type="EMBL" id="KAA6399184.1"/>
    </source>
</evidence>
<keyword evidence="1" id="KW-1133">Transmembrane helix</keyword>
<name>A0A5J4WVZ8_9EUKA</name>
<sequence>MDSEYSYRDSKKIVSIDLPQNSLSGVLLNQAQTVLDHLSQHTVAVLMPSLAGVLIFALLACTARFLLQGQISDGCIRDISVRQHDQQETHSSAFDGINANSSSLNGVIQSHDWAPLASGIKKTYIHQGGNEILFHGILNLLIEETADALSKGMNQQQIEDNCNQMNQPNNQFKSSSQLHIPFIHFSPQSQNTTFDGEYSSPAVTSWPLSMGQCSPRPIDEELLPVVFELVYEANSLIGMESEERRRDQRYNMKFLRLEIMEKKELTPIWSLRVQESDLWVGHFSKMSKNSIKPEPSEPGLFVNFETPKFITKTPVASAVEQSEMGDEIEKFLQAELQPTLQDIERQLTPRQAVSERTQMVMAKVLEAMTGVQVNEIDFWAMNILNEQNGEARRREIQYPSLQPVTSVPVPDEVLDAKRSPIDKILQRKQALALYNFRIGEGILAHLCEQQEDNLPIDILSQMIHKLRETERTHFPRAQNENGTNANYFNLAANSINSNLNSEAGSHMLGAHFIARSDTANKDAIGITNLLFGIQQLGKARVKNKRFRQLTPSAIWKQAMRPMLNQNGNQALTQNQEIQIRKIQDEIPPTGSGPRDLPPPGHGLYAQRNAAIPQSIILPPILNTEQEILAIPNILTKETIKDHTHKWMLKGFNLILVRKDDEGNHWPGFGPGVPHATDWRKAKQQGQTLSMDDVRAFWKEHDFDLRVA</sequence>
<dbReference type="Proteomes" id="UP000324800">
    <property type="component" value="Unassembled WGS sequence"/>
</dbReference>
<feature type="transmembrane region" description="Helical" evidence="1">
    <location>
        <begin position="45"/>
        <end position="67"/>
    </location>
</feature>
<keyword evidence="1" id="KW-0472">Membrane</keyword>
<comment type="caution">
    <text evidence="2">The sequence shown here is derived from an EMBL/GenBank/DDBJ whole genome shotgun (WGS) entry which is preliminary data.</text>
</comment>